<dbReference type="InterPro" id="IPR011990">
    <property type="entry name" value="TPR-like_helical_dom_sf"/>
</dbReference>
<dbReference type="AlphaFoldDB" id="A0A915YKW0"/>
<protein>
    <recommendedName>
        <fullName evidence="6">Tetratricopeptide repeat protein</fullName>
    </recommendedName>
</protein>
<keyword evidence="1" id="KW-0677">Repeat</keyword>
<evidence type="ECO:0000256" key="3">
    <source>
        <dbReference type="PROSITE-ProRule" id="PRU00339"/>
    </source>
</evidence>
<dbReference type="SMART" id="SM00028">
    <property type="entry name" value="TPR"/>
    <property type="match status" value="8"/>
</dbReference>
<dbReference type="KEGG" id="aup:AsAng_0058730"/>
<name>A0A915YKW0_9BACT</name>
<evidence type="ECO:0000256" key="1">
    <source>
        <dbReference type="ARBA" id="ARBA00022737"/>
    </source>
</evidence>
<dbReference type="Gene3D" id="1.25.40.10">
    <property type="entry name" value="Tetratricopeptide repeat domain"/>
    <property type="match status" value="4"/>
</dbReference>
<keyword evidence="5" id="KW-1185">Reference proteome</keyword>
<sequence length="567" mass="64545">MDKEQLLVALEDTLIHYEQAELEVLSKQAVTEYPTEAFGYYYLSEALILAVPSRYNEAEVCLAKALEIEPDSIDYMTRFCRIKELQGRLEDAQIMWGKILRKDPNNTNALIAKAGFQLRQYQDYQQALDLLNQAIQLDATNLSSYLYRAEAFNGLSQHEAALGDLNIFLEQEEAFNEAAISLKIKVLKDLGRNTDTFPLYESLLQQLPNNHVHQFNYGQELLNQEQFSKAVEHLRQAAELVEEQHSMFYRTLGEAALYALELDQAIDALQKCIELNPQETEAFLMLIEAKIEQEEYAAALADADLLLQKATDDKSLTERVLLQKGRALTALNKHQEAEATFMPLAKAKSLRQKEAFYGLGMLYEKKGETNKAYRFMKAAKAAHHPLAQEYIKAYFQDFLQDIQTRSLKANEAEFAKNAASPVLQKLFGKLWKFQDLDSQKLADLPTEYAEKMKLSLAMFSMVFTETGAILVADDKEELLTYRIKKEAPSGVLVEFLPLDNFPSFMAKLRLAKDGISFSKEENEVMYLAQQDLSSVPAQLVNNYKKHLQKEKVAYLGNKATAILDQLL</sequence>
<dbReference type="RefSeq" id="WP_264790274.1">
    <property type="nucleotide sequence ID" value="NZ_AP026867.1"/>
</dbReference>
<evidence type="ECO:0000313" key="5">
    <source>
        <dbReference type="Proteomes" id="UP001060919"/>
    </source>
</evidence>
<dbReference type="PANTHER" id="PTHR44943:SF8">
    <property type="entry name" value="TPR REPEAT-CONTAINING PROTEIN MJ0263"/>
    <property type="match status" value="1"/>
</dbReference>
<evidence type="ECO:0000256" key="2">
    <source>
        <dbReference type="ARBA" id="ARBA00022803"/>
    </source>
</evidence>
<dbReference type="SUPFAM" id="SSF48452">
    <property type="entry name" value="TPR-like"/>
    <property type="match status" value="2"/>
</dbReference>
<dbReference type="InterPro" id="IPR051685">
    <property type="entry name" value="Ycf3/AcsC/BcsC/TPR_MFPF"/>
</dbReference>
<feature type="repeat" description="TPR" evidence="3">
    <location>
        <begin position="108"/>
        <end position="141"/>
    </location>
</feature>
<reference evidence="4" key="1">
    <citation type="submission" date="2022-09" db="EMBL/GenBank/DDBJ databases">
        <title>Aureispira anguillicida sp. nov., isolated from Leptocephalus of Japanese eel Anguilla japonica.</title>
        <authorList>
            <person name="Yuasa K."/>
            <person name="Mekata T."/>
            <person name="Ikunari K."/>
        </authorList>
    </citation>
    <scope>NUCLEOTIDE SEQUENCE</scope>
    <source>
        <strain evidence="4">EL160426</strain>
    </source>
</reference>
<accession>A0A915YKW0</accession>
<keyword evidence="2 3" id="KW-0802">TPR repeat</keyword>
<dbReference type="Pfam" id="PF13432">
    <property type="entry name" value="TPR_16"/>
    <property type="match status" value="1"/>
</dbReference>
<dbReference type="PROSITE" id="PS50005">
    <property type="entry name" value="TPR"/>
    <property type="match status" value="2"/>
</dbReference>
<feature type="repeat" description="TPR" evidence="3">
    <location>
        <begin position="246"/>
        <end position="279"/>
    </location>
</feature>
<organism evidence="4 5">
    <name type="scientific">Aureispira anguillae</name>
    <dbReference type="NCBI Taxonomy" id="2864201"/>
    <lineage>
        <taxon>Bacteria</taxon>
        <taxon>Pseudomonadati</taxon>
        <taxon>Bacteroidota</taxon>
        <taxon>Saprospiria</taxon>
        <taxon>Saprospirales</taxon>
        <taxon>Saprospiraceae</taxon>
        <taxon>Aureispira</taxon>
    </lineage>
</organism>
<dbReference type="Proteomes" id="UP001060919">
    <property type="component" value="Chromosome"/>
</dbReference>
<gene>
    <name evidence="4" type="ORF">AsAng_0058730</name>
</gene>
<dbReference type="InterPro" id="IPR019734">
    <property type="entry name" value="TPR_rpt"/>
</dbReference>
<evidence type="ECO:0000313" key="4">
    <source>
        <dbReference type="EMBL" id="BDS15089.1"/>
    </source>
</evidence>
<dbReference type="PANTHER" id="PTHR44943">
    <property type="entry name" value="CELLULOSE SYNTHASE OPERON PROTEIN C"/>
    <property type="match status" value="1"/>
</dbReference>
<evidence type="ECO:0008006" key="6">
    <source>
        <dbReference type="Google" id="ProtNLM"/>
    </source>
</evidence>
<proteinExistence type="predicted"/>
<dbReference type="EMBL" id="AP026867">
    <property type="protein sequence ID" value="BDS15089.1"/>
    <property type="molecule type" value="Genomic_DNA"/>
</dbReference>